<feature type="compositionally biased region" description="Polar residues" evidence="1">
    <location>
        <begin position="545"/>
        <end position="567"/>
    </location>
</feature>
<dbReference type="Pfam" id="PF10307">
    <property type="entry name" value="HAD_SAK_1"/>
    <property type="match status" value="1"/>
</dbReference>
<evidence type="ECO:0000313" key="4">
    <source>
        <dbReference type="Proteomes" id="UP000319160"/>
    </source>
</evidence>
<reference evidence="4" key="1">
    <citation type="submission" date="2019-06" db="EMBL/GenBank/DDBJ databases">
        <title>Draft genome sequence of the griseofulvin-producing fungus Xylaria cubensis strain G536.</title>
        <authorList>
            <person name="Mead M.E."/>
            <person name="Raja H.A."/>
            <person name="Steenwyk J.L."/>
            <person name="Knowles S.L."/>
            <person name="Oberlies N.H."/>
            <person name="Rokas A."/>
        </authorList>
    </citation>
    <scope>NUCLEOTIDE SEQUENCE [LARGE SCALE GENOMIC DNA]</scope>
    <source>
        <strain evidence="4">G536</strain>
    </source>
</reference>
<keyword evidence="4" id="KW-1185">Reference proteome</keyword>
<dbReference type="EMBL" id="VFLP01000013">
    <property type="protein sequence ID" value="TRX95937.1"/>
    <property type="molecule type" value="Genomic_DNA"/>
</dbReference>
<feature type="compositionally biased region" description="Basic and acidic residues" evidence="1">
    <location>
        <begin position="454"/>
        <end position="463"/>
    </location>
</feature>
<dbReference type="GO" id="GO:0003723">
    <property type="term" value="F:RNA binding"/>
    <property type="evidence" value="ECO:0007669"/>
    <property type="project" value="TreeGrafter"/>
</dbReference>
<dbReference type="AlphaFoldDB" id="A0A553I6W4"/>
<organism evidence="3 4">
    <name type="scientific">Xylaria flabelliformis</name>
    <dbReference type="NCBI Taxonomy" id="2512241"/>
    <lineage>
        <taxon>Eukaryota</taxon>
        <taxon>Fungi</taxon>
        <taxon>Dikarya</taxon>
        <taxon>Ascomycota</taxon>
        <taxon>Pezizomycotina</taxon>
        <taxon>Sordariomycetes</taxon>
        <taxon>Xylariomycetidae</taxon>
        <taxon>Xylariales</taxon>
        <taxon>Xylariaceae</taxon>
        <taxon>Xylaria</taxon>
    </lineage>
</organism>
<feature type="region of interest" description="Disordered" evidence="1">
    <location>
        <begin position="430"/>
        <end position="579"/>
    </location>
</feature>
<feature type="domain" description="Swiss Army Knife RNA repair protein HAD" evidence="2">
    <location>
        <begin position="69"/>
        <end position="275"/>
    </location>
</feature>
<feature type="compositionally biased region" description="Polar residues" evidence="1">
    <location>
        <begin position="472"/>
        <end position="484"/>
    </location>
</feature>
<feature type="compositionally biased region" description="Gly residues" evidence="1">
    <location>
        <begin position="507"/>
        <end position="518"/>
    </location>
</feature>
<evidence type="ECO:0000313" key="3">
    <source>
        <dbReference type="EMBL" id="TRX95937.1"/>
    </source>
</evidence>
<dbReference type="OrthoDB" id="5596992at2759"/>
<dbReference type="GO" id="GO:1990259">
    <property type="term" value="F:histone H2AQ104 methyltransferase activity"/>
    <property type="evidence" value="ECO:0007669"/>
    <property type="project" value="TreeGrafter"/>
</dbReference>
<dbReference type="GO" id="GO:0008649">
    <property type="term" value="F:rRNA methyltransferase activity"/>
    <property type="evidence" value="ECO:0007669"/>
    <property type="project" value="TreeGrafter"/>
</dbReference>
<feature type="compositionally biased region" description="Gly residues" evidence="1">
    <location>
        <begin position="485"/>
        <end position="495"/>
    </location>
</feature>
<accession>A0A553I6W4</accession>
<dbReference type="GO" id="GO:0031428">
    <property type="term" value="C:box C/D methylation guide snoRNP complex"/>
    <property type="evidence" value="ECO:0007669"/>
    <property type="project" value="TreeGrafter"/>
</dbReference>
<protein>
    <recommendedName>
        <fullName evidence="2">Swiss Army Knife RNA repair protein HAD domain-containing protein</fullName>
    </recommendedName>
</protein>
<evidence type="ECO:0000256" key="1">
    <source>
        <dbReference type="SAM" id="MobiDB-lite"/>
    </source>
</evidence>
<feature type="compositionally biased region" description="Low complexity" evidence="1">
    <location>
        <begin position="496"/>
        <end position="505"/>
    </location>
</feature>
<name>A0A553I6W4_9PEZI</name>
<dbReference type="GO" id="GO:0032040">
    <property type="term" value="C:small-subunit processome"/>
    <property type="evidence" value="ECO:0007669"/>
    <property type="project" value="TreeGrafter"/>
</dbReference>
<gene>
    <name evidence="3" type="ORF">FHL15_003079</name>
</gene>
<sequence>MGSRYGSGNGNGNGKFGNGVPNGLGSGLTNGLYTITALSRWSILSTQLPSPDKISTIHVYDFDNTLFQTPLPNPRLWNSVTLGRLGSPDIFVNGGWWHDSRILAATGDGVEREEPRAWNGWWNEKIVELVQLSMRQKDALCVLLTGRSERGFSDLIKRIVTSKGLEFDLIGLKPEVGPNNERFNNTMHFKQAFLRAVIETYKYAQEMRIYEDRPKHVDGFRDFLSGYNDRRQDPNDQPTRGPITGEVIHVADISTNLDPVVEVAEVQHLINIHNATVGAPPKRRRNERLVIRKNVFFTSYTIKPEDTKRLIALAAPHITDNQVKYQANAIIITPRPCPRDVLEKIGGMHAKMQWGVTGIGSWENNLWAVSLQPVPSSAPYHTDSSIPSVVIATRRTARPSDVNKIHQWHPIPPEKVFAFETEVGEKVMLRIEPEDGPDDESDSFTSQKGKRKFNKVDGDDKQQRSVSGGHGHNSSRGYHTSSYQGRGGNRGGFRGGSSNRGYRGAARGRGGGRGGRGGYRSLDDLGTRESQGGVSYDDNFPTLGGPQTPSQHNSSFQQQSGQWQAPSGPSGGADMQKLY</sequence>
<dbReference type="GO" id="GO:0000494">
    <property type="term" value="P:box C/D sno(s)RNA 3'-end processing"/>
    <property type="evidence" value="ECO:0007669"/>
    <property type="project" value="TreeGrafter"/>
</dbReference>
<evidence type="ECO:0000259" key="2">
    <source>
        <dbReference type="Pfam" id="PF10307"/>
    </source>
</evidence>
<proteinExistence type="predicted"/>
<comment type="caution">
    <text evidence="3">The sequence shown here is derived from an EMBL/GenBank/DDBJ whole genome shotgun (WGS) entry which is preliminary data.</text>
</comment>
<dbReference type="PANTHER" id="PTHR10335:SF23">
    <property type="entry name" value="OB FOLD-CONTAINING PROTEIN, NUCLEIC ACID BINDING"/>
    <property type="match status" value="1"/>
</dbReference>
<dbReference type="Proteomes" id="UP000319160">
    <property type="component" value="Unassembled WGS sequence"/>
</dbReference>
<dbReference type="InterPro" id="IPR018812">
    <property type="entry name" value="SAK_HAD"/>
</dbReference>
<dbReference type="PANTHER" id="PTHR10335">
    <property type="entry name" value="RRNA 2-O-METHYLTRANSFERASE FIBRILLARIN"/>
    <property type="match status" value="1"/>
</dbReference>